<keyword evidence="2" id="KW-0675">Receptor</keyword>
<gene>
    <name evidence="2" type="ORF">FHR97_001824</name>
</gene>
<evidence type="ECO:0000313" key="3">
    <source>
        <dbReference type="Proteomes" id="UP000518892"/>
    </source>
</evidence>
<organism evidence="2 3">
    <name type="scientific">Halomonas stenophila</name>
    <dbReference type="NCBI Taxonomy" id="795312"/>
    <lineage>
        <taxon>Bacteria</taxon>
        <taxon>Pseudomonadati</taxon>
        <taxon>Pseudomonadota</taxon>
        <taxon>Gammaproteobacteria</taxon>
        <taxon>Oceanospirillales</taxon>
        <taxon>Halomonadaceae</taxon>
        <taxon>Halomonas</taxon>
    </lineage>
</organism>
<keyword evidence="3" id="KW-1185">Reference proteome</keyword>
<dbReference type="SUPFAM" id="SSF56935">
    <property type="entry name" value="Porins"/>
    <property type="match status" value="1"/>
</dbReference>
<dbReference type="RefSeq" id="WP_183383472.1">
    <property type="nucleotide sequence ID" value="NZ_JACHXR010000004.1"/>
</dbReference>
<feature type="region of interest" description="Disordered" evidence="1">
    <location>
        <begin position="53"/>
        <end position="74"/>
    </location>
</feature>
<proteinExistence type="predicted"/>
<dbReference type="Gene3D" id="2.170.130.10">
    <property type="entry name" value="TonB-dependent receptor, plug domain"/>
    <property type="match status" value="1"/>
</dbReference>
<dbReference type="InterPro" id="IPR039426">
    <property type="entry name" value="TonB-dep_rcpt-like"/>
</dbReference>
<sequence>MTVEAEALSIVPEGADDYRVSCTSTATKLDLTPRETPRSVSVVARAQIEDFNPHTINDVLESTPPGGDGGTAGD</sequence>
<dbReference type="AlphaFoldDB" id="A0A7W5ET12"/>
<dbReference type="GO" id="GO:0015344">
    <property type="term" value="F:siderophore uptake transmembrane transporter activity"/>
    <property type="evidence" value="ECO:0007669"/>
    <property type="project" value="TreeGrafter"/>
</dbReference>
<evidence type="ECO:0000256" key="1">
    <source>
        <dbReference type="SAM" id="MobiDB-lite"/>
    </source>
</evidence>
<name>A0A7W5ET12_9GAMM</name>
<reference evidence="2 3" key="1">
    <citation type="submission" date="2020-08" db="EMBL/GenBank/DDBJ databases">
        <title>Genomic Encyclopedia of Type Strains, Phase III (KMG-III): the genomes of soil and plant-associated and newly described type strains.</title>
        <authorList>
            <person name="Whitman W."/>
        </authorList>
    </citation>
    <scope>NUCLEOTIDE SEQUENCE [LARGE SCALE GENOMIC DNA]</scope>
    <source>
        <strain evidence="2 3">CECT 7744</strain>
    </source>
</reference>
<dbReference type="Proteomes" id="UP000518892">
    <property type="component" value="Unassembled WGS sequence"/>
</dbReference>
<accession>A0A7W5ET12</accession>
<dbReference type="InterPro" id="IPR037066">
    <property type="entry name" value="Plug_dom_sf"/>
</dbReference>
<comment type="caution">
    <text evidence="2">The sequence shown here is derived from an EMBL/GenBank/DDBJ whole genome shotgun (WGS) entry which is preliminary data.</text>
</comment>
<dbReference type="PANTHER" id="PTHR32552:SF74">
    <property type="entry name" value="HYDROXAMATE SIDEROPHORE RECEPTOR FHUE"/>
    <property type="match status" value="1"/>
</dbReference>
<dbReference type="GO" id="GO:0009279">
    <property type="term" value="C:cell outer membrane"/>
    <property type="evidence" value="ECO:0007669"/>
    <property type="project" value="TreeGrafter"/>
</dbReference>
<protein>
    <submittedName>
        <fullName evidence="2">Outer membrane receptor for ferric coprogen and ferric-rhodotorulic acid</fullName>
    </submittedName>
</protein>
<dbReference type="PANTHER" id="PTHR32552">
    <property type="entry name" value="FERRICHROME IRON RECEPTOR-RELATED"/>
    <property type="match status" value="1"/>
</dbReference>
<dbReference type="EMBL" id="JACHXR010000004">
    <property type="protein sequence ID" value="MBB3230972.1"/>
    <property type="molecule type" value="Genomic_DNA"/>
</dbReference>
<evidence type="ECO:0000313" key="2">
    <source>
        <dbReference type="EMBL" id="MBB3230972.1"/>
    </source>
</evidence>